<dbReference type="PANTHER" id="PTHR35458:SF8">
    <property type="entry name" value="SLR0650 PROTEIN"/>
    <property type="match status" value="1"/>
</dbReference>
<dbReference type="GO" id="GO:0004540">
    <property type="term" value="F:RNA nuclease activity"/>
    <property type="evidence" value="ECO:0007669"/>
    <property type="project" value="InterPro"/>
</dbReference>
<dbReference type="PANTHER" id="PTHR35458">
    <property type="entry name" value="SLR0755 PROTEIN"/>
    <property type="match status" value="1"/>
</dbReference>
<dbReference type="OrthoDB" id="5470481at2"/>
<evidence type="ECO:0000313" key="2">
    <source>
        <dbReference type="EMBL" id="SFK07572.1"/>
    </source>
</evidence>
<keyword evidence="3" id="KW-1185">Reference proteome</keyword>
<protein>
    <submittedName>
        <fullName evidence="2">NYN domain-containing protein</fullName>
    </submittedName>
</protein>
<sequence length="209" mass="24030">MTQKRRLWLIDAGYLFNARHSVRSGYEFSYLRLRNHLEQDGLIWRAYYLNSTPNPPSDGQDNFHRWLRSGPPFGPKIITKFYTLKQQRADKAYCEECGQKVSLRCQNQTGDFTHRVFNEIQKGVDVAIATLSLIHQRNYDTLMLSSGDSDLLDAVEHLSEQGKSIELVVFRDGVSSELQCRADRIYWINDFASEVDNSFRDAGGDGDNP</sequence>
<dbReference type="Proteomes" id="UP000198635">
    <property type="component" value="Unassembled WGS sequence"/>
</dbReference>
<feature type="domain" description="NYN" evidence="1">
    <location>
        <begin position="17"/>
        <end position="187"/>
    </location>
</feature>
<dbReference type="InterPro" id="IPR047140">
    <property type="entry name" value="LabA"/>
</dbReference>
<proteinExistence type="predicted"/>
<dbReference type="Gene3D" id="3.40.50.1010">
    <property type="entry name" value="5'-nuclease"/>
    <property type="match status" value="1"/>
</dbReference>
<dbReference type="Pfam" id="PF01936">
    <property type="entry name" value="NYN"/>
    <property type="match status" value="1"/>
</dbReference>
<accession>A0A1I3WJE1</accession>
<dbReference type="AlphaFoldDB" id="A0A1I3WJE1"/>
<reference evidence="3" key="1">
    <citation type="submission" date="2016-10" db="EMBL/GenBank/DDBJ databases">
        <authorList>
            <person name="Varghese N."/>
            <person name="Submissions S."/>
        </authorList>
    </citation>
    <scope>NUCLEOTIDE SEQUENCE [LARGE SCALE GENOMIC DNA]</scope>
    <source>
        <strain evidence="3">DSM 5918</strain>
    </source>
</reference>
<dbReference type="STRING" id="52560.SAMN04488082_11373"/>
<organism evidence="2 3">
    <name type="scientific">Desulfomicrobium apsheronum</name>
    <dbReference type="NCBI Taxonomy" id="52560"/>
    <lineage>
        <taxon>Bacteria</taxon>
        <taxon>Pseudomonadati</taxon>
        <taxon>Thermodesulfobacteriota</taxon>
        <taxon>Desulfovibrionia</taxon>
        <taxon>Desulfovibrionales</taxon>
        <taxon>Desulfomicrobiaceae</taxon>
        <taxon>Desulfomicrobium</taxon>
    </lineage>
</organism>
<gene>
    <name evidence="2" type="ORF">SAMN04488082_11373</name>
</gene>
<evidence type="ECO:0000259" key="1">
    <source>
        <dbReference type="Pfam" id="PF01936"/>
    </source>
</evidence>
<dbReference type="RefSeq" id="WP_092376265.1">
    <property type="nucleotide sequence ID" value="NZ_FORX01000013.1"/>
</dbReference>
<name>A0A1I3WJE1_9BACT</name>
<dbReference type="InterPro" id="IPR021139">
    <property type="entry name" value="NYN"/>
</dbReference>
<evidence type="ECO:0000313" key="3">
    <source>
        <dbReference type="Proteomes" id="UP000198635"/>
    </source>
</evidence>
<dbReference type="EMBL" id="FORX01000013">
    <property type="protein sequence ID" value="SFK07572.1"/>
    <property type="molecule type" value="Genomic_DNA"/>
</dbReference>